<proteinExistence type="predicted"/>
<feature type="transmembrane region" description="Helical" evidence="1">
    <location>
        <begin position="142"/>
        <end position="172"/>
    </location>
</feature>
<feature type="transmembrane region" description="Helical" evidence="1">
    <location>
        <begin position="101"/>
        <end position="121"/>
    </location>
</feature>
<dbReference type="GO" id="GO:0006814">
    <property type="term" value="P:sodium ion transport"/>
    <property type="evidence" value="ECO:0007669"/>
    <property type="project" value="InterPro"/>
</dbReference>
<gene>
    <name evidence="2" type="ORF">Pla163_08380</name>
</gene>
<feature type="transmembrane region" description="Helical" evidence="1">
    <location>
        <begin position="256"/>
        <end position="274"/>
    </location>
</feature>
<dbReference type="InterPro" id="IPR045016">
    <property type="entry name" value="NhaD-like"/>
</dbReference>
<name>A0A518CWY1_9BACT</name>
<sequence length="476" mass="49892">MLQRARRIRFRSAASPALYLLGVWGIGTGIGCLIAAIAAHFGNAPVGVPFEYVLFVATLVGITLSHRLALPIAACGMVAVGAFKLLSVEGFSLGAQVHHEWIILGDLLGLLVGFGLLADHFERSGIPERIPKLLPKGAPGAFMLLVAVFVLSGFLDNIAAAMIGGGVASTVFKRRVHLSYLAGIVVCSNAGGAGSVLGDTTTTMMWLDGIPPTHMIPAYIGAAVTLVVCGIPASIVQSRYSPLDTKVRVEEPVFPMRLVCVAAILAAAVTANVLRKGPLEPYEHLVPLLAVAIWAALLLTAPLARPTWSIVPGLMKTSLFLLCLVFTASMMPLENLPEPTAMSAFVIGAISAVFDNIPLTSLALNQGGYDWSLMAFAVGVGGSMLWFGSSAGVALCTRFPAGRSTVNWVKHGWHIPVGYGLGFLTLYLLHGWVPDPLHGGAVGHGDEHGAAVEEVLEAPADGEVESPVRAGHRVGE</sequence>
<feature type="transmembrane region" description="Helical" evidence="1">
    <location>
        <begin position="21"/>
        <end position="41"/>
    </location>
</feature>
<keyword evidence="1" id="KW-0472">Membrane</keyword>
<protein>
    <recommendedName>
        <fullName evidence="4">Citrate transporter</fullName>
    </recommendedName>
</protein>
<feature type="transmembrane region" description="Helical" evidence="1">
    <location>
        <begin position="72"/>
        <end position="95"/>
    </location>
</feature>
<dbReference type="GO" id="GO:0015297">
    <property type="term" value="F:antiporter activity"/>
    <property type="evidence" value="ECO:0007669"/>
    <property type="project" value="InterPro"/>
</dbReference>
<dbReference type="Proteomes" id="UP000319342">
    <property type="component" value="Chromosome"/>
</dbReference>
<evidence type="ECO:0000313" key="2">
    <source>
        <dbReference type="EMBL" id="QDU83737.1"/>
    </source>
</evidence>
<feature type="transmembrane region" description="Helical" evidence="1">
    <location>
        <begin position="178"/>
        <end position="197"/>
    </location>
</feature>
<feature type="transmembrane region" description="Helical" evidence="1">
    <location>
        <begin position="286"/>
        <end position="304"/>
    </location>
</feature>
<feature type="transmembrane region" description="Helical" evidence="1">
    <location>
        <begin position="310"/>
        <end position="328"/>
    </location>
</feature>
<dbReference type="PROSITE" id="PS51257">
    <property type="entry name" value="PROKAR_LIPOPROTEIN"/>
    <property type="match status" value="1"/>
</dbReference>
<evidence type="ECO:0000256" key="1">
    <source>
        <dbReference type="SAM" id="Phobius"/>
    </source>
</evidence>
<evidence type="ECO:0000313" key="3">
    <source>
        <dbReference type="Proteomes" id="UP000319342"/>
    </source>
</evidence>
<dbReference type="RefSeq" id="WP_419186307.1">
    <property type="nucleotide sequence ID" value="NZ_CP036290.1"/>
</dbReference>
<dbReference type="EMBL" id="CP036290">
    <property type="protein sequence ID" value="QDU83737.1"/>
    <property type="molecule type" value="Genomic_DNA"/>
</dbReference>
<reference evidence="2 3" key="1">
    <citation type="submission" date="2019-02" db="EMBL/GenBank/DDBJ databases">
        <title>Deep-cultivation of Planctomycetes and their phenomic and genomic characterization uncovers novel biology.</title>
        <authorList>
            <person name="Wiegand S."/>
            <person name="Jogler M."/>
            <person name="Boedeker C."/>
            <person name="Pinto D."/>
            <person name="Vollmers J."/>
            <person name="Rivas-Marin E."/>
            <person name="Kohn T."/>
            <person name="Peeters S.H."/>
            <person name="Heuer A."/>
            <person name="Rast P."/>
            <person name="Oberbeckmann S."/>
            <person name="Bunk B."/>
            <person name="Jeske O."/>
            <person name="Meyerdierks A."/>
            <person name="Storesund J.E."/>
            <person name="Kallscheuer N."/>
            <person name="Luecker S."/>
            <person name="Lage O.M."/>
            <person name="Pohl T."/>
            <person name="Merkel B.J."/>
            <person name="Hornburger P."/>
            <person name="Mueller R.-W."/>
            <person name="Bruemmer F."/>
            <person name="Labrenz M."/>
            <person name="Spormann A.M."/>
            <person name="Op den Camp H."/>
            <person name="Overmann J."/>
            <person name="Amann R."/>
            <person name="Jetten M.S.M."/>
            <person name="Mascher T."/>
            <person name="Medema M.H."/>
            <person name="Devos D.P."/>
            <person name="Kaster A.-K."/>
            <person name="Ovreas L."/>
            <person name="Rohde M."/>
            <person name="Galperin M.Y."/>
            <person name="Jogler C."/>
        </authorList>
    </citation>
    <scope>NUCLEOTIDE SEQUENCE [LARGE SCALE GENOMIC DNA]</scope>
    <source>
        <strain evidence="2 3">Pla163</strain>
    </source>
</reference>
<feature type="transmembrane region" description="Helical" evidence="1">
    <location>
        <begin position="218"/>
        <end position="236"/>
    </location>
</feature>
<feature type="transmembrane region" description="Helical" evidence="1">
    <location>
        <begin position="371"/>
        <end position="396"/>
    </location>
</feature>
<dbReference type="PANTHER" id="PTHR43269:SF2">
    <property type="entry name" value="SODIUM_PROTON ANTIPORTER 1-RELATED"/>
    <property type="match status" value="1"/>
</dbReference>
<feature type="transmembrane region" description="Helical" evidence="1">
    <location>
        <begin position="408"/>
        <end position="429"/>
    </location>
</feature>
<accession>A0A518CWY1</accession>
<dbReference type="PANTHER" id="PTHR43269">
    <property type="entry name" value="SODIUM/PROTON ANTIPORTER 1-RELATED"/>
    <property type="match status" value="1"/>
</dbReference>
<organism evidence="2 3">
    <name type="scientific">Rohdeia mirabilis</name>
    <dbReference type="NCBI Taxonomy" id="2528008"/>
    <lineage>
        <taxon>Bacteria</taxon>
        <taxon>Pseudomonadati</taxon>
        <taxon>Planctomycetota</taxon>
        <taxon>Planctomycetia</taxon>
        <taxon>Planctomycetia incertae sedis</taxon>
        <taxon>Rohdeia</taxon>
    </lineage>
</organism>
<dbReference type="AlphaFoldDB" id="A0A518CWY1"/>
<keyword evidence="1" id="KW-1133">Transmembrane helix</keyword>
<evidence type="ECO:0008006" key="4">
    <source>
        <dbReference type="Google" id="ProtNLM"/>
    </source>
</evidence>
<keyword evidence="1" id="KW-0812">Transmembrane</keyword>
<keyword evidence="3" id="KW-1185">Reference proteome</keyword>